<dbReference type="PANTHER" id="PTHR23501">
    <property type="entry name" value="MAJOR FACILITATOR SUPERFAMILY"/>
    <property type="match status" value="1"/>
</dbReference>
<dbReference type="Gene3D" id="3.40.50.150">
    <property type="entry name" value="Vaccinia Virus protein VP39"/>
    <property type="match status" value="1"/>
</dbReference>
<feature type="transmembrane region" description="Helical" evidence="5">
    <location>
        <begin position="29"/>
        <end position="50"/>
    </location>
</feature>
<feature type="transmembrane region" description="Helical" evidence="5">
    <location>
        <begin position="140"/>
        <end position="165"/>
    </location>
</feature>
<accession>A0A8H4QL09</accession>
<dbReference type="Gene3D" id="1.20.1720.10">
    <property type="entry name" value="Multidrug resistance protein D"/>
    <property type="match status" value="1"/>
</dbReference>
<feature type="transmembrane region" description="Helical" evidence="5">
    <location>
        <begin position="265"/>
        <end position="287"/>
    </location>
</feature>
<feature type="transmembrane region" description="Helical" evidence="5">
    <location>
        <begin position="236"/>
        <end position="259"/>
    </location>
</feature>
<dbReference type="AlphaFoldDB" id="A0A8H4QL09"/>
<evidence type="ECO:0000313" key="7">
    <source>
        <dbReference type="Proteomes" id="UP000521872"/>
    </source>
</evidence>
<protein>
    <recommendedName>
        <fullName evidence="8">Major facilitator superfamily (MFS) profile domain-containing protein</fullName>
    </recommendedName>
</protein>
<keyword evidence="3 5" id="KW-1133">Transmembrane helix</keyword>
<proteinExistence type="predicted"/>
<feature type="transmembrane region" description="Helical" evidence="5">
    <location>
        <begin position="206"/>
        <end position="224"/>
    </location>
</feature>
<comment type="subcellular location">
    <subcellularLocation>
        <location evidence="1">Membrane</location>
        <topology evidence="1">Multi-pass membrane protein</topology>
    </subcellularLocation>
</comment>
<dbReference type="InterPro" id="IPR036259">
    <property type="entry name" value="MFS_trans_sf"/>
</dbReference>
<dbReference type="SUPFAM" id="SSF103473">
    <property type="entry name" value="MFS general substrate transporter"/>
    <property type="match status" value="1"/>
</dbReference>
<comment type="caution">
    <text evidence="6">The sequence shown here is derived from an EMBL/GenBank/DDBJ whole genome shotgun (WGS) entry which is preliminary data.</text>
</comment>
<keyword evidence="4 5" id="KW-0472">Membrane</keyword>
<keyword evidence="7" id="KW-1185">Reference proteome</keyword>
<evidence type="ECO:0000256" key="1">
    <source>
        <dbReference type="ARBA" id="ARBA00004141"/>
    </source>
</evidence>
<evidence type="ECO:0008006" key="8">
    <source>
        <dbReference type="Google" id="ProtNLM"/>
    </source>
</evidence>
<dbReference type="SUPFAM" id="SSF53335">
    <property type="entry name" value="S-adenosyl-L-methionine-dependent methyltransferases"/>
    <property type="match status" value="1"/>
</dbReference>
<dbReference type="Gene3D" id="1.20.1250.20">
    <property type="entry name" value="MFS general substrate transporter like domains"/>
    <property type="match status" value="1"/>
</dbReference>
<dbReference type="PANTHER" id="PTHR23501:SF198">
    <property type="entry name" value="AZOLE RESISTANCE PROTEIN 1-RELATED"/>
    <property type="match status" value="1"/>
</dbReference>
<feature type="transmembrane region" description="Helical" evidence="5">
    <location>
        <begin position="70"/>
        <end position="89"/>
    </location>
</feature>
<feature type="transmembrane region" description="Helical" evidence="5">
    <location>
        <begin position="101"/>
        <end position="120"/>
    </location>
</feature>
<feature type="transmembrane region" description="Helical" evidence="5">
    <location>
        <begin position="177"/>
        <end position="200"/>
    </location>
</feature>
<dbReference type="InterPro" id="IPR011701">
    <property type="entry name" value="MFS"/>
</dbReference>
<name>A0A8H4QL09_9AGAR</name>
<dbReference type="InterPro" id="IPR029063">
    <property type="entry name" value="SAM-dependent_MTases_sf"/>
</dbReference>
<evidence type="ECO:0000313" key="6">
    <source>
        <dbReference type="EMBL" id="KAF4613009.1"/>
    </source>
</evidence>
<evidence type="ECO:0000256" key="5">
    <source>
        <dbReference type="SAM" id="Phobius"/>
    </source>
</evidence>
<dbReference type="GO" id="GO:0022857">
    <property type="term" value="F:transmembrane transporter activity"/>
    <property type="evidence" value="ECO:0007669"/>
    <property type="project" value="InterPro"/>
</dbReference>
<evidence type="ECO:0000256" key="4">
    <source>
        <dbReference type="ARBA" id="ARBA00023136"/>
    </source>
</evidence>
<dbReference type="Pfam" id="PF07690">
    <property type="entry name" value="MFS_1"/>
    <property type="match status" value="1"/>
</dbReference>
<evidence type="ECO:0000256" key="3">
    <source>
        <dbReference type="ARBA" id="ARBA00022989"/>
    </source>
</evidence>
<dbReference type="GO" id="GO:0005886">
    <property type="term" value="C:plasma membrane"/>
    <property type="evidence" value="ECO:0007669"/>
    <property type="project" value="TreeGrafter"/>
</dbReference>
<gene>
    <name evidence="6" type="ORF">D9613_010972</name>
</gene>
<sequence>MGAVYAISAIGGPLLGGVFSDKVTWRWCFYLNLPVGGLAFVIILLVLPSIPAPEDASTVTSTTLQRWMRLDWTGSFLSICMTTMLELALQWGGNTKTWSDPAVIATLSLFGVFLISFIAWELYREEDAILPPHLFRNMSMVGACIEGFMISMCFVLASYYFPFLYQIRGHSAARSGIDILPFMISGIISCLGAGGAVTALGAPWPFLFIFPPIGAISFGLLTTVTNNTPSARILGYQILAGVGLGPAIQTVVVVVQVAFAGEKKYISQATATITFMQVLGSSVGLAASQAIFSARLRTEIDHSGVVLSPDLRALVLSNIKAVFQLEDSTRFKLQGVAPKIYSWLTETRPLVASLTEIIEESVMGKFDAIYAVESLAGEPGFEQIYRQCYRLLEPRGIFGIYEWCWTTRFDPLNNSHCQMANIIEDYAGISRRGPTERLLSTAIKALQKNHFEVIESADLSERKDSSTHIPWYKLLENAVQSPHFRWPLHHTSGDLTKDAARVLLQAGIYNLFTPMAMIISRRVDTS</sequence>
<keyword evidence="2 5" id="KW-0812">Transmembrane</keyword>
<reference evidence="6 7" key="1">
    <citation type="submission" date="2019-12" db="EMBL/GenBank/DDBJ databases">
        <authorList>
            <person name="Floudas D."/>
            <person name="Bentzer J."/>
            <person name="Ahren D."/>
            <person name="Johansson T."/>
            <person name="Persson P."/>
            <person name="Tunlid A."/>
        </authorList>
    </citation>
    <scope>NUCLEOTIDE SEQUENCE [LARGE SCALE GENOMIC DNA]</scope>
    <source>
        <strain evidence="6 7">CBS 102.39</strain>
    </source>
</reference>
<evidence type="ECO:0000256" key="2">
    <source>
        <dbReference type="ARBA" id="ARBA00022692"/>
    </source>
</evidence>
<dbReference type="Proteomes" id="UP000521872">
    <property type="component" value="Unassembled WGS sequence"/>
</dbReference>
<dbReference type="EMBL" id="JAACJL010000046">
    <property type="protein sequence ID" value="KAF4613009.1"/>
    <property type="molecule type" value="Genomic_DNA"/>
</dbReference>
<organism evidence="6 7">
    <name type="scientific">Agrocybe pediades</name>
    <dbReference type="NCBI Taxonomy" id="84607"/>
    <lineage>
        <taxon>Eukaryota</taxon>
        <taxon>Fungi</taxon>
        <taxon>Dikarya</taxon>
        <taxon>Basidiomycota</taxon>
        <taxon>Agaricomycotina</taxon>
        <taxon>Agaricomycetes</taxon>
        <taxon>Agaricomycetidae</taxon>
        <taxon>Agaricales</taxon>
        <taxon>Agaricineae</taxon>
        <taxon>Strophariaceae</taxon>
        <taxon>Agrocybe</taxon>
    </lineage>
</organism>